<dbReference type="Gene3D" id="3.40.50.720">
    <property type="entry name" value="NAD(P)-binding Rossmann-like Domain"/>
    <property type="match status" value="1"/>
</dbReference>
<proteinExistence type="inferred from homology"/>
<dbReference type="InterPro" id="IPR002347">
    <property type="entry name" value="SDR_fam"/>
</dbReference>
<dbReference type="GO" id="GO:0016020">
    <property type="term" value="C:membrane"/>
    <property type="evidence" value="ECO:0007669"/>
    <property type="project" value="TreeGrafter"/>
</dbReference>
<evidence type="ECO:0000256" key="2">
    <source>
        <dbReference type="ARBA" id="ARBA00023002"/>
    </source>
</evidence>
<evidence type="ECO:0000259" key="3">
    <source>
        <dbReference type="SMART" id="SM00822"/>
    </source>
</evidence>
<keyword evidence="2" id="KW-0560">Oxidoreductase</keyword>
<sequence>MEIDGKVFVVTGAGGGVGRELTLALLDQGARVAAVDFREESLAKLREITGPQVETFLIDITDKNAVMSLPQLIINRMGRVDGLINNAGIIQPFIEVNLLTIDDAIHVMSVNFSGSLYMMKAFLPHLLDRPEGHIVNISSMGAYAPVPGQSLYGASKAALAQLTDGLRSELRGTKVRVTLVFPGAMSTDIAKNSGVVMAASSTSTAASKIPTTDPSVAAQMIIEAIQRERERIFIGSDARLMHLLVRISPRLAARVIYRKMQALLDQQ</sequence>
<accession>A0A6J6CMV9</accession>
<name>A0A6J6CMV9_9ZZZZ</name>
<dbReference type="GO" id="GO:0016491">
    <property type="term" value="F:oxidoreductase activity"/>
    <property type="evidence" value="ECO:0007669"/>
    <property type="project" value="UniProtKB-KW"/>
</dbReference>
<dbReference type="SMART" id="SM00822">
    <property type="entry name" value="PKS_KR"/>
    <property type="match status" value="1"/>
</dbReference>
<protein>
    <submittedName>
        <fullName evidence="4">Unannotated protein</fullName>
    </submittedName>
</protein>
<dbReference type="PROSITE" id="PS00061">
    <property type="entry name" value="ADH_SHORT"/>
    <property type="match status" value="1"/>
</dbReference>
<dbReference type="CDD" id="cd05233">
    <property type="entry name" value="SDR_c"/>
    <property type="match status" value="1"/>
</dbReference>
<evidence type="ECO:0000256" key="1">
    <source>
        <dbReference type="ARBA" id="ARBA00006484"/>
    </source>
</evidence>
<dbReference type="InterPro" id="IPR020904">
    <property type="entry name" value="Sc_DH/Rdtase_CS"/>
</dbReference>
<dbReference type="InterPro" id="IPR057326">
    <property type="entry name" value="KR_dom"/>
</dbReference>
<dbReference type="EMBL" id="CAEZSV010000064">
    <property type="protein sequence ID" value="CAB4551443.1"/>
    <property type="molecule type" value="Genomic_DNA"/>
</dbReference>
<dbReference type="InterPro" id="IPR036291">
    <property type="entry name" value="NAD(P)-bd_dom_sf"/>
</dbReference>
<dbReference type="SUPFAM" id="SSF51735">
    <property type="entry name" value="NAD(P)-binding Rossmann-fold domains"/>
    <property type="match status" value="1"/>
</dbReference>
<dbReference type="Pfam" id="PF00106">
    <property type="entry name" value="adh_short"/>
    <property type="match status" value="1"/>
</dbReference>
<organism evidence="4">
    <name type="scientific">freshwater metagenome</name>
    <dbReference type="NCBI Taxonomy" id="449393"/>
    <lineage>
        <taxon>unclassified sequences</taxon>
        <taxon>metagenomes</taxon>
        <taxon>ecological metagenomes</taxon>
    </lineage>
</organism>
<dbReference type="AlphaFoldDB" id="A0A6J6CMV9"/>
<dbReference type="PANTHER" id="PTHR44196:SF1">
    <property type="entry name" value="DEHYDROGENASE_REDUCTASE SDR FAMILY MEMBER 7B"/>
    <property type="match status" value="1"/>
</dbReference>
<feature type="domain" description="Ketoreductase" evidence="3">
    <location>
        <begin position="6"/>
        <end position="184"/>
    </location>
</feature>
<comment type="similarity">
    <text evidence="1">Belongs to the short-chain dehydrogenases/reductases (SDR) family.</text>
</comment>
<dbReference type="PRINTS" id="PR00080">
    <property type="entry name" value="SDRFAMILY"/>
</dbReference>
<dbReference type="PANTHER" id="PTHR44196">
    <property type="entry name" value="DEHYDROGENASE/REDUCTASE SDR FAMILY MEMBER 7B"/>
    <property type="match status" value="1"/>
</dbReference>
<reference evidence="4" key="1">
    <citation type="submission" date="2020-05" db="EMBL/GenBank/DDBJ databases">
        <authorList>
            <person name="Chiriac C."/>
            <person name="Salcher M."/>
            <person name="Ghai R."/>
            <person name="Kavagutti S V."/>
        </authorList>
    </citation>
    <scope>NUCLEOTIDE SEQUENCE</scope>
</reference>
<evidence type="ECO:0000313" key="4">
    <source>
        <dbReference type="EMBL" id="CAB4551443.1"/>
    </source>
</evidence>
<dbReference type="PRINTS" id="PR00081">
    <property type="entry name" value="GDHRDH"/>
</dbReference>
<gene>
    <name evidence="4" type="ORF">UFOPK1506_00472</name>
</gene>